<dbReference type="EMBL" id="QYUP01000063">
    <property type="protein sequence ID" value="RJG22076.1"/>
    <property type="molecule type" value="Genomic_DNA"/>
</dbReference>
<dbReference type="Proteomes" id="UP000284006">
    <property type="component" value="Unassembled WGS sequence"/>
</dbReference>
<dbReference type="InterPro" id="IPR000524">
    <property type="entry name" value="Tscrpt_reg_HTH_GntR"/>
</dbReference>
<dbReference type="GO" id="GO:0003700">
    <property type="term" value="F:DNA-binding transcription factor activity"/>
    <property type="evidence" value="ECO:0007669"/>
    <property type="project" value="InterPro"/>
</dbReference>
<dbReference type="PROSITE" id="PS50949">
    <property type="entry name" value="HTH_GNTR"/>
    <property type="match status" value="1"/>
</dbReference>
<sequence>MQLAPPYRLGAANMDQFTFPSRYGSQTEHALLGIRGLVLGGCFDSGERLVETVLAEQFQVRPAAIAAALRQLQDEGMVEPAPAAGYAVCPASAPDLNEAVCLRGRLEGLAARMAAERGVAQEILDAMRECLVRIDRLLAMTPVPSEQVLTKYMFLNARFHALLLDASDSIIVRRAFSRALALPFSSPSAFVLTQADNPDTFASLATAQLQHHGIVDAIAARDSVLACELSIAHAGTAHRNLVAAKQCQRCLVAALDPNFKI</sequence>
<dbReference type="InterPro" id="IPR036388">
    <property type="entry name" value="WH-like_DNA-bd_sf"/>
</dbReference>
<comment type="caution">
    <text evidence="5">The sequence shown here is derived from an EMBL/GenBank/DDBJ whole genome shotgun (WGS) entry which is preliminary data.</text>
</comment>
<dbReference type="Gene3D" id="1.20.120.530">
    <property type="entry name" value="GntR ligand-binding domain-like"/>
    <property type="match status" value="1"/>
</dbReference>
<keyword evidence="2" id="KW-0238">DNA-binding</keyword>
<protein>
    <submittedName>
        <fullName evidence="5">GntR family transcriptional regulator</fullName>
    </submittedName>
</protein>
<accession>A0A418Y5Q1</accession>
<keyword evidence="1" id="KW-0805">Transcription regulation</keyword>
<evidence type="ECO:0000256" key="1">
    <source>
        <dbReference type="ARBA" id="ARBA00023015"/>
    </source>
</evidence>
<keyword evidence="3" id="KW-0804">Transcription</keyword>
<keyword evidence="6" id="KW-1185">Reference proteome</keyword>
<dbReference type="InterPro" id="IPR008920">
    <property type="entry name" value="TF_FadR/GntR_C"/>
</dbReference>
<evidence type="ECO:0000313" key="6">
    <source>
        <dbReference type="Proteomes" id="UP000284006"/>
    </source>
</evidence>
<proteinExistence type="predicted"/>
<dbReference type="PANTHER" id="PTHR43537:SF51">
    <property type="entry name" value="HTH-TYPE TRANSCRIPTIONAL REGULATOR LGOR-RELATED"/>
    <property type="match status" value="1"/>
</dbReference>
<evidence type="ECO:0000256" key="3">
    <source>
        <dbReference type="ARBA" id="ARBA00023163"/>
    </source>
</evidence>
<evidence type="ECO:0000313" key="5">
    <source>
        <dbReference type="EMBL" id="RJG22076.1"/>
    </source>
</evidence>
<dbReference type="InterPro" id="IPR036390">
    <property type="entry name" value="WH_DNA-bd_sf"/>
</dbReference>
<dbReference type="Gene3D" id="1.10.10.10">
    <property type="entry name" value="Winged helix-like DNA-binding domain superfamily/Winged helix DNA-binding domain"/>
    <property type="match status" value="1"/>
</dbReference>
<dbReference type="SUPFAM" id="SSF46785">
    <property type="entry name" value="Winged helix' DNA-binding domain"/>
    <property type="match status" value="1"/>
</dbReference>
<dbReference type="AlphaFoldDB" id="A0A418Y5Q1"/>
<feature type="domain" description="HTH gntR-type" evidence="4">
    <location>
        <begin position="24"/>
        <end position="91"/>
    </location>
</feature>
<dbReference type="GO" id="GO:0003677">
    <property type="term" value="F:DNA binding"/>
    <property type="evidence" value="ECO:0007669"/>
    <property type="project" value="UniProtKB-KW"/>
</dbReference>
<gene>
    <name evidence="5" type="ORF">D3872_05885</name>
</gene>
<dbReference type="SUPFAM" id="SSF48008">
    <property type="entry name" value="GntR ligand-binding domain-like"/>
    <property type="match status" value="1"/>
</dbReference>
<name>A0A418Y5Q1_9BURK</name>
<organism evidence="5 6">
    <name type="scientific">Massilia cavernae</name>
    <dbReference type="NCBI Taxonomy" id="2320864"/>
    <lineage>
        <taxon>Bacteria</taxon>
        <taxon>Pseudomonadati</taxon>
        <taxon>Pseudomonadota</taxon>
        <taxon>Betaproteobacteria</taxon>
        <taxon>Burkholderiales</taxon>
        <taxon>Oxalobacteraceae</taxon>
        <taxon>Telluria group</taxon>
        <taxon>Massilia</taxon>
    </lineage>
</organism>
<evidence type="ECO:0000256" key="2">
    <source>
        <dbReference type="ARBA" id="ARBA00023125"/>
    </source>
</evidence>
<dbReference type="PANTHER" id="PTHR43537">
    <property type="entry name" value="TRANSCRIPTIONAL REGULATOR, GNTR FAMILY"/>
    <property type="match status" value="1"/>
</dbReference>
<dbReference type="SMART" id="SM00895">
    <property type="entry name" value="FCD"/>
    <property type="match status" value="1"/>
</dbReference>
<evidence type="ECO:0000259" key="4">
    <source>
        <dbReference type="PROSITE" id="PS50949"/>
    </source>
</evidence>
<dbReference type="InterPro" id="IPR011711">
    <property type="entry name" value="GntR_C"/>
</dbReference>
<dbReference type="Pfam" id="PF00392">
    <property type="entry name" value="GntR"/>
    <property type="match status" value="1"/>
</dbReference>
<dbReference type="Pfam" id="PF07729">
    <property type="entry name" value="FCD"/>
    <property type="match status" value="1"/>
</dbReference>
<reference evidence="5 6" key="1">
    <citation type="submission" date="2018-09" db="EMBL/GenBank/DDBJ databases">
        <authorList>
            <person name="Zhu H."/>
        </authorList>
    </citation>
    <scope>NUCLEOTIDE SEQUENCE [LARGE SCALE GENOMIC DNA]</scope>
    <source>
        <strain evidence="5 6">K1S02-61</strain>
    </source>
</reference>